<feature type="region of interest" description="Disordered" evidence="1">
    <location>
        <begin position="33"/>
        <end position="52"/>
    </location>
</feature>
<keyword evidence="3" id="KW-1185">Reference proteome</keyword>
<evidence type="ECO:0000313" key="2">
    <source>
        <dbReference type="EMBL" id="MDC2961092.1"/>
    </source>
</evidence>
<dbReference type="Proteomes" id="UP001221328">
    <property type="component" value="Unassembled WGS sequence"/>
</dbReference>
<evidence type="ECO:0000256" key="1">
    <source>
        <dbReference type="SAM" id="MobiDB-lite"/>
    </source>
</evidence>
<comment type="caution">
    <text evidence="2">The sequence shown here is derived from an EMBL/GenBank/DDBJ whole genome shotgun (WGS) entry which is preliminary data.</text>
</comment>
<dbReference type="EMBL" id="JAQOSK010000030">
    <property type="protein sequence ID" value="MDC2961092.1"/>
    <property type="molecule type" value="Genomic_DNA"/>
</dbReference>
<dbReference type="RefSeq" id="WP_272179012.1">
    <property type="nucleotide sequence ID" value="NZ_JAQOSK010000030.1"/>
</dbReference>
<gene>
    <name evidence="2" type="ORF">PO587_42385</name>
</gene>
<proteinExistence type="predicted"/>
<accession>A0ABT5G934</accession>
<name>A0ABT5G934_9ACTN</name>
<sequence>MIPVHLDLAVREISRIAAKYLSIALRRTVRRIPRKGAPAPRRPVTGSLRNTT</sequence>
<organism evidence="2 3">
    <name type="scientific">Streptomyces gilvifuscus</name>
    <dbReference type="NCBI Taxonomy" id="1550617"/>
    <lineage>
        <taxon>Bacteria</taxon>
        <taxon>Bacillati</taxon>
        <taxon>Actinomycetota</taxon>
        <taxon>Actinomycetes</taxon>
        <taxon>Kitasatosporales</taxon>
        <taxon>Streptomycetaceae</taxon>
        <taxon>Streptomyces</taxon>
    </lineage>
</organism>
<reference evidence="2 3" key="1">
    <citation type="journal article" date="2015" name="Int. J. Syst. Evol. Microbiol.">
        <title>Streptomyces gilvifuscus sp. nov., an actinomycete that produces antibacterial compounds isolated from soil.</title>
        <authorList>
            <person name="Nguyen T.M."/>
            <person name="Kim J."/>
        </authorList>
    </citation>
    <scope>NUCLEOTIDE SEQUENCE [LARGE SCALE GENOMIC DNA]</scope>
    <source>
        <strain evidence="2 3">T113</strain>
    </source>
</reference>
<evidence type="ECO:0000313" key="3">
    <source>
        <dbReference type="Proteomes" id="UP001221328"/>
    </source>
</evidence>
<protein>
    <submittedName>
        <fullName evidence="2">Uncharacterized protein</fullName>
    </submittedName>
</protein>